<organism evidence="1 2">
    <name type="scientific">Lepagella muris</name>
    <dbReference type="NCBI Taxonomy" id="3032870"/>
    <lineage>
        <taxon>Bacteria</taxon>
        <taxon>Pseudomonadati</taxon>
        <taxon>Bacteroidota</taxon>
        <taxon>Bacteroidia</taxon>
        <taxon>Bacteroidales</taxon>
        <taxon>Muribaculaceae</taxon>
        <taxon>Lepagella</taxon>
    </lineage>
</organism>
<dbReference type="EMBL" id="SRYB01000013">
    <property type="protein sequence ID" value="TGY78437.1"/>
    <property type="molecule type" value="Genomic_DNA"/>
</dbReference>
<evidence type="ECO:0000313" key="2">
    <source>
        <dbReference type="Proteomes" id="UP000306319"/>
    </source>
</evidence>
<keyword evidence="2" id="KW-1185">Reference proteome</keyword>
<comment type="caution">
    <text evidence="1">The sequence shown here is derived from an EMBL/GenBank/DDBJ whole genome shotgun (WGS) entry which is preliminary data.</text>
</comment>
<evidence type="ECO:0000313" key="1">
    <source>
        <dbReference type="EMBL" id="TGY78437.1"/>
    </source>
</evidence>
<proteinExistence type="predicted"/>
<protein>
    <submittedName>
        <fullName evidence="1">YbbR-like domain-containing protein</fullName>
    </submittedName>
</protein>
<gene>
    <name evidence="1" type="ORF">E5331_10100</name>
</gene>
<reference evidence="1" key="1">
    <citation type="submission" date="2019-04" db="EMBL/GenBank/DDBJ databases">
        <title>Microbes associate with the intestines of laboratory mice.</title>
        <authorList>
            <person name="Navarre W."/>
            <person name="Wong E."/>
            <person name="Huang K."/>
            <person name="Tropini C."/>
            <person name="Ng K."/>
            <person name="Yu B."/>
        </authorList>
    </citation>
    <scope>NUCLEOTIDE SEQUENCE</scope>
    <source>
        <strain evidence="1">NM04_E33</strain>
    </source>
</reference>
<accession>A0AC61RF23</accession>
<name>A0AC61RF23_9BACT</name>
<dbReference type="Proteomes" id="UP000306319">
    <property type="component" value="Unassembled WGS sequence"/>
</dbReference>
<sequence>MRINPEQIKNRWRLLKASSGFHNVMLFLEFVAVSALFWLILALNDSAQSNFNVRLQLTNVPDTVTFISDIPEKVHVSVRDKGTNLWRNGFMRTPTMQINFKEYGDNGVLRFTKGDVMASLKSVFGASAQITAVSLDSLRLVYTTNRGKRVPVVVDAIIMPASGSIMEGNLKTSPTNVLVYGEQSVLDTIHRVVTERLDLKDLSETTTIDVDLKRVKDARVLPSQVKVTVPIEPLVKKEALITITPVNVPEGESLLLFPSKVKVQYYVAMSRFNDDDDPLIELQTDYNDIRQTGSTRLPVEIVRHPDRFLNMCLLRDSVEYTIVKN</sequence>